<feature type="signal peptide" evidence="2">
    <location>
        <begin position="1"/>
        <end position="26"/>
    </location>
</feature>
<sequence length="332" mass="35454">MLTAMKTPFVFPLLALVLLSSRAAQAQDEAPRQLGGAPTVPTPPRPRPVPAPRQLDSTPTAPADSTRRLTVTAPLSAPMPSPAPAPAVYVPTPAGQIPGSNMKAQRFQVGLKNGLVYSANDVETKNPLFGRSYLLLDGQRKFELAEVGFYDDETGHYVRTTLPGSTREATLRREKTGRISLYSITTTQYSSGPGGFGYPGYGMGSYGMGGYGMGSYGSPYGGYRTIKTEYFSKDNGPIQNLSSKNLLLATNDNAGAQQLLFESRRYQQLTTASYLVGGGLLVAGLLQTLSATRAGVSPLTYLALPVLLVPIVLQSKQANNQRQAIAIYNAGR</sequence>
<protein>
    <recommendedName>
        <fullName evidence="5">DUF4178 domain-containing protein</fullName>
    </recommendedName>
</protein>
<evidence type="ECO:0000256" key="2">
    <source>
        <dbReference type="SAM" id="SignalP"/>
    </source>
</evidence>
<evidence type="ECO:0000313" key="4">
    <source>
        <dbReference type="Proteomes" id="UP001501469"/>
    </source>
</evidence>
<accession>A0ABP7TJ44</accession>
<gene>
    <name evidence="3" type="ORF">GCM10022409_08800</name>
</gene>
<name>A0ABP7TJ44_9BACT</name>
<feature type="region of interest" description="Disordered" evidence="1">
    <location>
        <begin position="28"/>
        <end position="68"/>
    </location>
</feature>
<feature type="compositionally biased region" description="Pro residues" evidence="1">
    <location>
        <begin position="40"/>
        <end position="51"/>
    </location>
</feature>
<evidence type="ECO:0000256" key="1">
    <source>
        <dbReference type="SAM" id="MobiDB-lite"/>
    </source>
</evidence>
<evidence type="ECO:0000313" key="3">
    <source>
        <dbReference type="EMBL" id="GAA4027062.1"/>
    </source>
</evidence>
<evidence type="ECO:0008006" key="5">
    <source>
        <dbReference type="Google" id="ProtNLM"/>
    </source>
</evidence>
<comment type="caution">
    <text evidence="3">The sequence shown here is derived from an EMBL/GenBank/DDBJ whole genome shotgun (WGS) entry which is preliminary data.</text>
</comment>
<dbReference type="EMBL" id="BAABDK010000008">
    <property type="protein sequence ID" value="GAA4027062.1"/>
    <property type="molecule type" value="Genomic_DNA"/>
</dbReference>
<organism evidence="3 4">
    <name type="scientific">Hymenobacter glaciei</name>
    <dbReference type="NCBI Taxonomy" id="877209"/>
    <lineage>
        <taxon>Bacteria</taxon>
        <taxon>Pseudomonadati</taxon>
        <taxon>Bacteroidota</taxon>
        <taxon>Cytophagia</taxon>
        <taxon>Cytophagales</taxon>
        <taxon>Hymenobacteraceae</taxon>
        <taxon>Hymenobacter</taxon>
    </lineage>
</organism>
<keyword evidence="2" id="KW-0732">Signal</keyword>
<reference evidence="4" key="1">
    <citation type="journal article" date="2019" name="Int. J. Syst. Evol. Microbiol.">
        <title>The Global Catalogue of Microorganisms (GCM) 10K type strain sequencing project: providing services to taxonomists for standard genome sequencing and annotation.</title>
        <authorList>
            <consortium name="The Broad Institute Genomics Platform"/>
            <consortium name="The Broad Institute Genome Sequencing Center for Infectious Disease"/>
            <person name="Wu L."/>
            <person name="Ma J."/>
        </authorList>
    </citation>
    <scope>NUCLEOTIDE SEQUENCE [LARGE SCALE GENOMIC DNA]</scope>
    <source>
        <strain evidence="4">JCM 17225</strain>
    </source>
</reference>
<keyword evidence="4" id="KW-1185">Reference proteome</keyword>
<dbReference type="Proteomes" id="UP001501469">
    <property type="component" value="Unassembled WGS sequence"/>
</dbReference>
<proteinExistence type="predicted"/>
<feature type="chain" id="PRO_5045160712" description="DUF4178 domain-containing protein" evidence="2">
    <location>
        <begin position="27"/>
        <end position="332"/>
    </location>
</feature>